<name>A0A2W7RXU4_9BACT</name>
<keyword evidence="3 5" id="KW-1133">Transmembrane helix</keyword>
<feature type="transmembrane region" description="Helical" evidence="5">
    <location>
        <begin position="89"/>
        <end position="108"/>
    </location>
</feature>
<reference evidence="8 9" key="1">
    <citation type="submission" date="2018-06" db="EMBL/GenBank/DDBJ databases">
        <title>Genomic Encyclopedia of Archaeal and Bacterial Type Strains, Phase II (KMG-II): from individual species to whole genera.</title>
        <authorList>
            <person name="Goeker M."/>
        </authorList>
    </citation>
    <scope>NUCLEOTIDE SEQUENCE [LARGE SCALE GENOMIC DNA]</scope>
    <source>
        <strain evidence="8 9">DSM 23241</strain>
    </source>
</reference>
<evidence type="ECO:0000256" key="4">
    <source>
        <dbReference type="ARBA" id="ARBA00023136"/>
    </source>
</evidence>
<dbReference type="PANTHER" id="PTHR43066:SF11">
    <property type="entry name" value="PEPTIDASE S54 RHOMBOID DOMAIN-CONTAINING PROTEIN"/>
    <property type="match status" value="1"/>
</dbReference>
<dbReference type="AlphaFoldDB" id="A0A2W7RXU4"/>
<evidence type="ECO:0000256" key="2">
    <source>
        <dbReference type="ARBA" id="ARBA00022692"/>
    </source>
</evidence>
<dbReference type="GO" id="GO:0006508">
    <property type="term" value="P:proteolysis"/>
    <property type="evidence" value="ECO:0007669"/>
    <property type="project" value="UniProtKB-KW"/>
</dbReference>
<evidence type="ECO:0000259" key="6">
    <source>
        <dbReference type="Pfam" id="PF01694"/>
    </source>
</evidence>
<evidence type="ECO:0000259" key="7">
    <source>
        <dbReference type="Pfam" id="PF20216"/>
    </source>
</evidence>
<dbReference type="InterPro" id="IPR022764">
    <property type="entry name" value="Peptidase_S54_rhomboid_dom"/>
</dbReference>
<evidence type="ECO:0000256" key="1">
    <source>
        <dbReference type="ARBA" id="ARBA00004141"/>
    </source>
</evidence>
<dbReference type="Pfam" id="PF01694">
    <property type="entry name" value="Rhomboid"/>
    <property type="match status" value="1"/>
</dbReference>
<dbReference type="EMBL" id="QKZV01000011">
    <property type="protein sequence ID" value="PZX60027.1"/>
    <property type="molecule type" value="Genomic_DNA"/>
</dbReference>
<proteinExistence type="predicted"/>
<evidence type="ECO:0000313" key="8">
    <source>
        <dbReference type="EMBL" id="PZX60027.1"/>
    </source>
</evidence>
<dbReference type="RefSeq" id="WP_111297087.1">
    <property type="nucleotide sequence ID" value="NZ_QKZV01000011.1"/>
</dbReference>
<keyword evidence="4 5" id="KW-0472">Membrane</keyword>
<feature type="domain" description="Peptidase S54 rhomboid" evidence="6">
    <location>
        <begin position="78"/>
        <end position="222"/>
    </location>
</feature>
<comment type="caution">
    <text evidence="8">The sequence shown here is derived from an EMBL/GenBank/DDBJ whole genome shotgun (WGS) entry which is preliminary data.</text>
</comment>
<protein>
    <submittedName>
        <fullName evidence="8">Membrane associated rhomboid family serine protease</fullName>
    </submittedName>
</protein>
<feature type="transmembrane region" description="Helical" evidence="5">
    <location>
        <begin position="21"/>
        <end position="45"/>
    </location>
</feature>
<evidence type="ECO:0000256" key="5">
    <source>
        <dbReference type="SAM" id="Phobius"/>
    </source>
</evidence>
<dbReference type="InterPro" id="IPR035952">
    <property type="entry name" value="Rhomboid-like_sf"/>
</dbReference>
<feature type="domain" description="DUF6576" evidence="7">
    <location>
        <begin position="270"/>
        <end position="309"/>
    </location>
</feature>
<feature type="transmembrane region" description="Helical" evidence="5">
    <location>
        <begin position="182"/>
        <end position="200"/>
    </location>
</feature>
<feature type="transmembrane region" description="Helical" evidence="5">
    <location>
        <begin position="120"/>
        <end position="139"/>
    </location>
</feature>
<dbReference type="OrthoDB" id="680602at2"/>
<keyword evidence="8" id="KW-0645">Protease</keyword>
<dbReference type="Proteomes" id="UP000249720">
    <property type="component" value="Unassembled WGS sequence"/>
</dbReference>
<keyword evidence="2 5" id="KW-0812">Transmembrane</keyword>
<gene>
    <name evidence="8" type="ORF">LX80_02593</name>
</gene>
<feature type="transmembrane region" description="Helical" evidence="5">
    <location>
        <begin position="206"/>
        <end position="222"/>
    </location>
</feature>
<dbReference type="InterPro" id="IPR046483">
    <property type="entry name" value="DUF6576"/>
</dbReference>
<dbReference type="PANTHER" id="PTHR43066">
    <property type="entry name" value="RHOMBOID-RELATED PROTEIN"/>
    <property type="match status" value="1"/>
</dbReference>
<dbReference type="GO" id="GO:0004252">
    <property type="term" value="F:serine-type endopeptidase activity"/>
    <property type="evidence" value="ECO:0007669"/>
    <property type="project" value="InterPro"/>
</dbReference>
<sequence>MNLSEIRNTRHRPLLGDDKNALVFLIIVNAIFFVSLTFIKIIYFISYDSNNTAALFFQKQIIDWLALPADTDVFFPRAWTLLTYMFTTHSIWGIISTVFWIWAFGYILQDLAGNKNIIPIYLYGGFFGGIAFILSMNLIPALYQNMAFTPALMGGGAAVMAIAIATTTLAPDYRIFPLINGGIPIWVLTLVFVAIDYATIATQNGGNAIAHLTGGVVGFLYIQQLKRGRDWGAWMHRLVSWVDDLFNPEKKHTPSGTKEKLFYQSTVKPYNKTPNVTQQRLDDILDKINQQGYHMLTDEEKEFLKKASKDL</sequence>
<dbReference type="Pfam" id="PF20216">
    <property type="entry name" value="DUF6576"/>
    <property type="match status" value="1"/>
</dbReference>
<organism evidence="8 9">
    <name type="scientific">Hydrotalea sandarakina</name>
    <dbReference type="NCBI Taxonomy" id="1004304"/>
    <lineage>
        <taxon>Bacteria</taxon>
        <taxon>Pseudomonadati</taxon>
        <taxon>Bacteroidota</taxon>
        <taxon>Chitinophagia</taxon>
        <taxon>Chitinophagales</taxon>
        <taxon>Chitinophagaceae</taxon>
        <taxon>Hydrotalea</taxon>
    </lineage>
</organism>
<feature type="transmembrane region" description="Helical" evidence="5">
    <location>
        <begin position="151"/>
        <end position="170"/>
    </location>
</feature>
<dbReference type="GO" id="GO:0016020">
    <property type="term" value="C:membrane"/>
    <property type="evidence" value="ECO:0007669"/>
    <property type="project" value="UniProtKB-SubCell"/>
</dbReference>
<dbReference type="SUPFAM" id="SSF144091">
    <property type="entry name" value="Rhomboid-like"/>
    <property type="match status" value="1"/>
</dbReference>
<evidence type="ECO:0000313" key="9">
    <source>
        <dbReference type="Proteomes" id="UP000249720"/>
    </source>
</evidence>
<accession>A0A2W7RXU4</accession>
<keyword evidence="8" id="KW-0378">Hydrolase</keyword>
<evidence type="ECO:0000256" key="3">
    <source>
        <dbReference type="ARBA" id="ARBA00022989"/>
    </source>
</evidence>
<comment type="subcellular location">
    <subcellularLocation>
        <location evidence="1">Membrane</location>
        <topology evidence="1">Multi-pass membrane protein</topology>
    </subcellularLocation>
</comment>
<dbReference type="Gene3D" id="1.20.1540.10">
    <property type="entry name" value="Rhomboid-like"/>
    <property type="match status" value="1"/>
</dbReference>
<keyword evidence="9" id="KW-1185">Reference proteome</keyword>